<feature type="region of interest" description="Disordered" evidence="3">
    <location>
        <begin position="39"/>
        <end position="62"/>
    </location>
</feature>
<comment type="caution">
    <text evidence="4">The sequence shown here is derived from an EMBL/GenBank/DDBJ whole genome shotgun (WGS) entry which is preliminary data.</text>
</comment>
<dbReference type="InterPro" id="IPR003210">
    <property type="entry name" value="Signal_recog_particle_SRP14"/>
</dbReference>
<evidence type="ECO:0000256" key="1">
    <source>
        <dbReference type="ARBA" id="ARBA00023135"/>
    </source>
</evidence>
<comment type="function">
    <text evidence="2">Component of the signal recognition particle (SRP) complex, a ribonucleoprotein complex that mediates the cotranslational targeting of secretory and membrane proteins to the endoplasmic reticulum (ER).</text>
</comment>
<dbReference type="AlphaFoldDB" id="A0A8J5UUL3"/>
<dbReference type="PANTHER" id="PTHR12013">
    <property type="entry name" value="SIGNAL RECOGNITION PARTICLE 14 KD PROTEIN"/>
    <property type="match status" value="1"/>
</dbReference>
<dbReference type="RefSeq" id="XP_049266204.1">
    <property type="nucleotide sequence ID" value="XM_049407951.1"/>
</dbReference>
<dbReference type="EMBL" id="JAGSYN010000044">
    <property type="protein sequence ID" value="KAG7665972.1"/>
    <property type="molecule type" value="Genomic_DNA"/>
</dbReference>
<dbReference type="GO" id="GO:0006614">
    <property type="term" value="P:SRP-dependent cotranslational protein targeting to membrane"/>
    <property type="evidence" value="ECO:0007669"/>
    <property type="project" value="UniProtKB-UniRule"/>
</dbReference>
<keyword evidence="5" id="KW-1185">Reference proteome</keyword>
<gene>
    <name evidence="4" type="ORF">J8A68_000401</name>
</gene>
<comment type="similarity">
    <text evidence="2">Belongs to the SRP14 family.</text>
</comment>
<evidence type="ECO:0000256" key="3">
    <source>
        <dbReference type="SAM" id="MobiDB-lite"/>
    </source>
</evidence>
<evidence type="ECO:0000313" key="5">
    <source>
        <dbReference type="Proteomes" id="UP000694255"/>
    </source>
</evidence>
<dbReference type="GO" id="GO:0005786">
    <property type="term" value="C:signal recognition particle, endoplasmic reticulum targeting"/>
    <property type="evidence" value="ECO:0007669"/>
    <property type="project" value="UniProtKB-UniRule"/>
</dbReference>
<accession>A0A8J5UUL3</accession>
<protein>
    <recommendedName>
        <fullName evidence="2">Signal recognition particle subunit SRP14</fullName>
    </recommendedName>
    <alternativeName>
        <fullName evidence="2">Signal recognition particle 14 kDa protein</fullName>
    </alternativeName>
</protein>
<dbReference type="GeneID" id="73467202"/>
<dbReference type="Pfam" id="PF02290">
    <property type="entry name" value="SRP14"/>
    <property type="match status" value="1"/>
</dbReference>
<feature type="compositionally biased region" description="Polar residues" evidence="3">
    <location>
        <begin position="42"/>
        <end position="55"/>
    </location>
</feature>
<sequence length="136" mass="15499">MTRLGNSEFLKEITKVLSKNNGKNSIYLTQKRLSSALPLEPVSNSKPTDLPSNVIETKGEDDIPVNTSTYPVLIRISLNSKDNRKDKKDKIKFSTVIESNNLDVFWYNYIQIIKAGFIGLKKREKKKSKKSHKVSK</sequence>
<organism evidence="4 5">
    <name type="scientific">[Candida] subhashii</name>
    <dbReference type="NCBI Taxonomy" id="561895"/>
    <lineage>
        <taxon>Eukaryota</taxon>
        <taxon>Fungi</taxon>
        <taxon>Dikarya</taxon>
        <taxon>Ascomycota</taxon>
        <taxon>Saccharomycotina</taxon>
        <taxon>Pichiomycetes</taxon>
        <taxon>Debaryomycetaceae</taxon>
        <taxon>Spathaspora</taxon>
    </lineage>
</organism>
<keyword evidence="1 2" id="KW-0733">Signal recognition particle</keyword>
<keyword evidence="2" id="KW-0694">RNA-binding</keyword>
<dbReference type="GO" id="GO:0008312">
    <property type="term" value="F:7S RNA binding"/>
    <property type="evidence" value="ECO:0007669"/>
    <property type="project" value="UniProtKB-UniRule"/>
</dbReference>
<evidence type="ECO:0000256" key="2">
    <source>
        <dbReference type="RuleBase" id="RU368100"/>
    </source>
</evidence>
<dbReference type="Proteomes" id="UP000694255">
    <property type="component" value="Unassembled WGS sequence"/>
</dbReference>
<dbReference type="OrthoDB" id="19209at2759"/>
<reference evidence="4 5" key="1">
    <citation type="journal article" date="2021" name="DNA Res.">
        <title>Genome analysis of Candida subhashii reveals its hybrid nature and dual mitochondrial genome conformations.</title>
        <authorList>
            <person name="Mixao V."/>
            <person name="Hegedusova E."/>
            <person name="Saus E."/>
            <person name="Pryszcz L.P."/>
            <person name="Cillingova A."/>
            <person name="Nosek J."/>
            <person name="Gabaldon T."/>
        </authorList>
    </citation>
    <scope>NUCLEOTIDE SEQUENCE [LARGE SCALE GENOMIC DNA]</scope>
    <source>
        <strain evidence="4 5">CBS 10753</strain>
    </source>
</reference>
<proteinExistence type="inferred from homology"/>
<comment type="subunit">
    <text evidence="2">Component of a fungal signal recognition particle (SRP) complex that consists of a 7SL RNA molecule (scR1) and at least six protein subunits: SRP72, SRP68, SRP54, SEC65, SRP21 and SRP14.</text>
</comment>
<keyword evidence="2" id="KW-0963">Cytoplasm</keyword>
<dbReference type="GO" id="GO:0030942">
    <property type="term" value="F:endoplasmic reticulum signal peptide binding"/>
    <property type="evidence" value="ECO:0007669"/>
    <property type="project" value="UniProtKB-UniRule"/>
</dbReference>
<evidence type="ECO:0000313" key="4">
    <source>
        <dbReference type="EMBL" id="KAG7665972.1"/>
    </source>
</evidence>
<comment type="subcellular location">
    <subcellularLocation>
        <location evidence="2">Cytoplasm</location>
    </subcellularLocation>
</comment>
<name>A0A8J5UUL3_9ASCO</name>
<keyword evidence="2" id="KW-0687">Ribonucleoprotein</keyword>